<keyword evidence="2" id="KW-1185">Reference proteome</keyword>
<proteinExistence type="predicted"/>
<organism evidence="2 3">
    <name type="scientific">Mesorhabditis belari</name>
    <dbReference type="NCBI Taxonomy" id="2138241"/>
    <lineage>
        <taxon>Eukaryota</taxon>
        <taxon>Metazoa</taxon>
        <taxon>Ecdysozoa</taxon>
        <taxon>Nematoda</taxon>
        <taxon>Chromadorea</taxon>
        <taxon>Rhabditida</taxon>
        <taxon>Rhabditina</taxon>
        <taxon>Rhabditomorpha</taxon>
        <taxon>Rhabditoidea</taxon>
        <taxon>Rhabditidae</taxon>
        <taxon>Mesorhabditinae</taxon>
        <taxon>Mesorhabditis</taxon>
    </lineage>
</organism>
<name>A0AAF3EZC6_9BILA</name>
<evidence type="ECO:0000313" key="3">
    <source>
        <dbReference type="WBParaSite" id="MBELARI_LOCUS19544"/>
    </source>
</evidence>
<evidence type="ECO:0000313" key="2">
    <source>
        <dbReference type="Proteomes" id="UP000887575"/>
    </source>
</evidence>
<dbReference type="Proteomes" id="UP000887575">
    <property type="component" value="Unassembled WGS sequence"/>
</dbReference>
<accession>A0AAF3EZC6</accession>
<protein>
    <submittedName>
        <fullName evidence="3">Uncharacterized protein</fullName>
    </submittedName>
</protein>
<evidence type="ECO:0000256" key="1">
    <source>
        <dbReference type="SAM" id="SignalP"/>
    </source>
</evidence>
<dbReference type="WBParaSite" id="MBELARI_LOCUS19544">
    <property type="protein sequence ID" value="MBELARI_LOCUS19544"/>
    <property type="gene ID" value="MBELARI_LOCUS19544"/>
</dbReference>
<dbReference type="AlphaFoldDB" id="A0AAF3EZC6"/>
<feature type="chain" id="PRO_5042108785" evidence="1">
    <location>
        <begin position="18"/>
        <end position="325"/>
    </location>
</feature>
<keyword evidence="1" id="KW-0732">Signal</keyword>
<sequence length="325" mass="35781">MIFFLFLFLNVAHGARQQVYYLLNGGQSGASINGDFEVYRNLAQPRPITAQDYQADGPMAYVKEWTTQFHDLFQGPLSSKNQQAAAPQPTNENPQMAPRVQLAEIPAESTPLEDPRNIHPPVYLGKPQRFNDKNALINDQFNLAQYVQKEAGYELGYHDPRDKNPSAVYSLGPVMEASSLFPFQLPFGKVRGKPAFVSPAFGSYTPFGWMPWKAPEKDIQLKSYRIQNPMGSLGGFGGQFGQSGGFGGQFGQSSGFGGQGFGQGAGLGPLFSPNAFVPENEQEKVSPSRKDSEAVTDYVDDLSSTRNTRDYHLGKAVHYLAQSIH</sequence>
<reference evidence="3" key="1">
    <citation type="submission" date="2024-02" db="UniProtKB">
        <authorList>
            <consortium name="WormBaseParasite"/>
        </authorList>
    </citation>
    <scope>IDENTIFICATION</scope>
</reference>
<feature type="signal peptide" evidence="1">
    <location>
        <begin position="1"/>
        <end position="17"/>
    </location>
</feature>